<dbReference type="AlphaFoldDB" id="A0A7D3VQ54"/>
<sequence length="26" mass="3093">MNTCRKHMAKLEPHKWIGEKINQLDA</sequence>
<evidence type="ECO:0000313" key="2">
    <source>
        <dbReference type="Proteomes" id="UP000501240"/>
    </source>
</evidence>
<keyword evidence="2" id="KW-1185">Reference proteome</keyword>
<reference evidence="1 2" key="1">
    <citation type="submission" date="2020-05" db="EMBL/GenBank/DDBJ databases">
        <title>Actinomadura verrucosospora NRRL-B18236 (PFL_A860) Genome sequencing and assembly.</title>
        <authorList>
            <person name="Samborskyy M."/>
        </authorList>
    </citation>
    <scope>NUCLEOTIDE SEQUENCE [LARGE SCALE GENOMIC DNA]</scope>
    <source>
        <strain evidence="1 2">NRRL:B18236</strain>
    </source>
</reference>
<proteinExistence type="predicted"/>
<accession>A0A7D3VQ54</accession>
<protein>
    <submittedName>
        <fullName evidence="1">Uncharacterized protein</fullName>
    </submittedName>
</protein>
<name>A0A7D3VQ54_ACTVE</name>
<evidence type="ECO:0000313" key="1">
    <source>
        <dbReference type="EMBL" id="QKG20135.1"/>
    </source>
</evidence>
<organism evidence="1 2">
    <name type="scientific">Actinomadura verrucosospora</name>
    <dbReference type="NCBI Taxonomy" id="46165"/>
    <lineage>
        <taxon>Bacteria</taxon>
        <taxon>Bacillati</taxon>
        <taxon>Actinomycetota</taxon>
        <taxon>Actinomycetes</taxon>
        <taxon>Streptosporangiales</taxon>
        <taxon>Thermomonosporaceae</taxon>
        <taxon>Actinomadura</taxon>
    </lineage>
</organism>
<dbReference type="EMBL" id="CP053892">
    <property type="protein sequence ID" value="QKG20135.1"/>
    <property type="molecule type" value="Genomic_DNA"/>
</dbReference>
<dbReference type="Proteomes" id="UP000501240">
    <property type="component" value="Chromosome"/>
</dbReference>
<gene>
    <name evidence="1" type="ORF">ACTIVE_1771</name>
</gene>